<keyword evidence="2" id="KW-1185">Reference proteome</keyword>
<evidence type="ECO:0000313" key="2">
    <source>
        <dbReference type="Proteomes" id="UP001060085"/>
    </source>
</evidence>
<reference evidence="2" key="1">
    <citation type="journal article" date="2023" name="Nat. Plants">
        <title>Single-cell RNA sequencing provides a high-resolution roadmap for understanding the multicellular compartmentation of specialized metabolism.</title>
        <authorList>
            <person name="Sun S."/>
            <person name="Shen X."/>
            <person name="Li Y."/>
            <person name="Li Y."/>
            <person name="Wang S."/>
            <person name="Li R."/>
            <person name="Zhang H."/>
            <person name="Shen G."/>
            <person name="Guo B."/>
            <person name="Wei J."/>
            <person name="Xu J."/>
            <person name="St-Pierre B."/>
            <person name="Chen S."/>
            <person name="Sun C."/>
        </authorList>
    </citation>
    <scope>NUCLEOTIDE SEQUENCE [LARGE SCALE GENOMIC DNA]</scope>
</reference>
<name>A0ACC0BJA1_CATRO</name>
<dbReference type="Proteomes" id="UP001060085">
    <property type="component" value="Linkage Group LG03"/>
</dbReference>
<organism evidence="1 2">
    <name type="scientific">Catharanthus roseus</name>
    <name type="common">Madagascar periwinkle</name>
    <name type="synonym">Vinca rosea</name>
    <dbReference type="NCBI Taxonomy" id="4058"/>
    <lineage>
        <taxon>Eukaryota</taxon>
        <taxon>Viridiplantae</taxon>
        <taxon>Streptophyta</taxon>
        <taxon>Embryophyta</taxon>
        <taxon>Tracheophyta</taxon>
        <taxon>Spermatophyta</taxon>
        <taxon>Magnoliopsida</taxon>
        <taxon>eudicotyledons</taxon>
        <taxon>Gunneridae</taxon>
        <taxon>Pentapetalae</taxon>
        <taxon>asterids</taxon>
        <taxon>lamiids</taxon>
        <taxon>Gentianales</taxon>
        <taxon>Apocynaceae</taxon>
        <taxon>Rauvolfioideae</taxon>
        <taxon>Vinceae</taxon>
        <taxon>Catharanthinae</taxon>
        <taxon>Catharanthus</taxon>
    </lineage>
</organism>
<protein>
    <submittedName>
        <fullName evidence="1">Uncharacterized protein</fullName>
    </submittedName>
</protein>
<sequence length="338" mass="38278">MKQRDHVNVISVRFNAKVPEKEKVVIVPKKSCNEEAWEVSTNPKSKEVEISKKGINRKPTVVAYKPKILCPTAIVRDRSKDEMRKLVPNSQIDRALADLGTSINVMSSAMSKKLDLGNPTLVRMSISLVDRSVRHLKVVLEDVFDKGQGPCLSCRLCYLQNGKGCRLPLNFKAPLYVYFEGIDRFGKKGRNQVTMTKDLEGIEREKSLMKWVPIWCIKKGQVKRTSDSHVHENDFKKLLETRRHTGGGTEETGTSRSGKKLAFVLLRSRMGKIDTKPIESVQAAISFCPENDQRRDKSMNKDELEKENELENILKELANIKVQLEAKDPAQKRTSSSA</sequence>
<accession>A0ACC0BJA1</accession>
<dbReference type="EMBL" id="CM044703">
    <property type="protein sequence ID" value="KAI5672693.1"/>
    <property type="molecule type" value="Genomic_DNA"/>
</dbReference>
<proteinExistence type="predicted"/>
<evidence type="ECO:0000313" key="1">
    <source>
        <dbReference type="EMBL" id="KAI5672693.1"/>
    </source>
</evidence>
<comment type="caution">
    <text evidence="1">The sequence shown here is derived from an EMBL/GenBank/DDBJ whole genome shotgun (WGS) entry which is preliminary data.</text>
</comment>
<gene>
    <name evidence="1" type="ORF">M9H77_13057</name>
</gene>